<reference evidence="6 7" key="1">
    <citation type="journal article" date="2015" name="Genome Announc.">
        <title>Draft Genome Sequence and Gene Annotation of the Entomopathogenic Fungus Verticillium hemipterigenum.</title>
        <authorList>
            <person name="Horn F."/>
            <person name="Habel A."/>
            <person name="Scharf D.H."/>
            <person name="Dworschak J."/>
            <person name="Brakhage A.A."/>
            <person name="Guthke R."/>
            <person name="Hertweck C."/>
            <person name="Linde J."/>
        </authorList>
    </citation>
    <scope>NUCLEOTIDE SEQUENCE [LARGE SCALE GENOMIC DNA]</scope>
</reference>
<evidence type="ECO:0000256" key="3">
    <source>
        <dbReference type="ARBA" id="ARBA00022827"/>
    </source>
</evidence>
<keyword evidence="7" id="KW-1185">Reference proteome</keyword>
<dbReference type="GO" id="GO:0050660">
    <property type="term" value="F:flavin adenine dinucleotide binding"/>
    <property type="evidence" value="ECO:0007669"/>
    <property type="project" value="InterPro"/>
</dbReference>
<evidence type="ECO:0000256" key="4">
    <source>
        <dbReference type="ARBA" id="ARBA00023002"/>
    </source>
</evidence>
<gene>
    <name evidence="6" type="ORF">VHEMI09399</name>
</gene>
<protein>
    <recommendedName>
        <fullName evidence="5">DUF6314 domain-containing protein</fullName>
    </recommendedName>
</protein>
<dbReference type="Gene3D" id="3.50.50.60">
    <property type="entry name" value="FAD/NAD(P)-binding domain"/>
    <property type="match status" value="1"/>
</dbReference>
<dbReference type="EMBL" id="CDHN01000006">
    <property type="protein sequence ID" value="CEJ93832.1"/>
    <property type="molecule type" value="Genomic_DNA"/>
</dbReference>
<keyword evidence="3" id="KW-0274">FAD</keyword>
<dbReference type="Proteomes" id="UP000039046">
    <property type="component" value="Unassembled WGS sequence"/>
</dbReference>
<evidence type="ECO:0000259" key="5">
    <source>
        <dbReference type="Pfam" id="PF19834"/>
    </source>
</evidence>
<proteinExistence type="inferred from homology"/>
<keyword evidence="4" id="KW-0560">Oxidoreductase</keyword>
<name>A0A0A1TRF5_9HYPO</name>
<dbReference type="PANTHER" id="PTHR23023">
    <property type="entry name" value="DIMETHYLANILINE MONOOXYGENASE"/>
    <property type="match status" value="1"/>
</dbReference>
<evidence type="ECO:0000313" key="6">
    <source>
        <dbReference type="EMBL" id="CEJ93832.1"/>
    </source>
</evidence>
<dbReference type="Pfam" id="PF00743">
    <property type="entry name" value="FMO-like"/>
    <property type="match status" value="1"/>
</dbReference>
<dbReference type="STRING" id="1531966.A0A0A1TRF5"/>
<dbReference type="GO" id="GO:0050661">
    <property type="term" value="F:NADP binding"/>
    <property type="evidence" value="ECO:0007669"/>
    <property type="project" value="InterPro"/>
</dbReference>
<dbReference type="HOGENOM" id="CLU_023116_0_0_1"/>
<evidence type="ECO:0000256" key="1">
    <source>
        <dbReference type="ARBA" id="ARBA00009183"/>
    </source>
</evidence>
<dbReference type="InterPro" id="IPR036188">
    <property type="entry name" value="FAD/NAD-bd_sf"/>
</dbReference>
<dbReference type="InterPro" id="IPR050346">
    <property type="entry name" value="FMO-like"/>
</dbReference>
<dbReference type="SUPFAM" id="SSF51905">
    <property type="entry name" value="FAD/NAD(P)-binding domain"/>
    <property type="match status" value="1"/>
</dbReference>
<accession>A0A0A1TRF5</accession>
<dbReference type="GO" id="GO:0004499">
    <property type="term" value="F:N,N-dimethylaniline monooxygenase activity"/>
    <property type="evidence" value="ECO:0007669"/>
    <property type="project" value="InterPro"/>
</dbReference>
<dbReference type="PRINTS" id="PR00411">
    <property type="entry name" value="PNDRDTASEI"/>
</dbReference>
<dbReference type="AlphaFoldDB" id="A0A0A1TRF5"/>
<dbReference type="InterPro" id="IPR045632">
    <property type="entry name" value="DUF6314"/>
</dbReference>
<dbReference type="Pfam" id="PF19834">
    <property type="entry name" value="DUF6314"/>
    <property type="match status" value="1"/>
</dbReference>
<keyword evidence="2" id="KW-0285">Flavoprotein</keyword>
<dbReference type="OrthoDB" id="66881at2759"/>
<dbReference type="PRINTS" id="PR00368">
    <property type="entry name" value="FADPNR"/>
</dbReference>
<evidence type="ECO:0000256" key="2">
    <source>
        <dbReference type="ARBA" id="ARBA00022630"/>
    </source>
</evidence>
<organism evidence="6 7">
    <name type="scientific">[Torrubiella] hemipterigena</name>
    <dbReference type="NCBI Taxonomy" id="1531966"/>
    <lineage>
        <taxon>Eukaryota</taxon>
        <taxon>Fungi</taxon>
        <taxon>Dikarya</taxon>
        <taxon>Ascomycota</taxon>
        <taxon>Pezizomycotina</taxon>
        <taxon>Sordariomycetes</taxon>
        <taxon>Hypocreomycetidae</taxon>
        <taxon>Hypocreales</taxon>
        <taxon>Clavicipitaceae</taxon>
        <taxon>Clavicipitaceae incertae sedis</taxon>
        <taxon>'Torrubiella' clade</taxon>
    </lineage>
</organism>
<feature type="domain" description="DUF6314" evidence="5">
    <location>
        <begin position="568"/>
        <end position="740"/>
    </location>
</feature>
<evidence type="ECO:0000313" key="7">
    <source>
        <dbReference type="Proteomes" id="UP000039046"/>
    </source>
</evidence>
<sequence length="740" mass="81687">MSLRNTTARAATMAKSVCIIGAGPSGLVAAKNLLHNAPAGNFKVSVYEAQDDIGGLWPTSKLQKGRQIHPLMVANQSKHTMHFSDLAWPEDAPQLPQAWMVGQYLQRYSKRYLESSPDYQLHLSTKVKAAEKTATGWDITTDGADKTSFDYLLVATGYFGQPIVPDSLKAKATIPVIHSCQYRDIQQLLKSANSSGRKILVVGGQMSGVEIAATIASHLSSATHSPTASGIADIADYKVHHVIQRPIWVFPLHTTPEPSSAAPPFVPLDLSSYNRNARPRPLTNSQGHITVDAAKRLHGIFEKSLGSDQASFSEQLKIDDKGRSEPAYLAVSDWHCDFVRSGAIQLSTGRVESIESNTATLSDGSTIDDIAAVVVAAGFDASPCLDFLPKDVLATIQHSPSHNSQIAALAFHATHHPEVSNLGFVGFYRSPYWGVMQMQARFLSQLWSGNQSESLKQKLQQDDSIARTISLRDDPRLSQFPMGDYAFLMQEFAEALSIDFSAPIPTQAPNLSSNNLPLHPLTPSCYAVANEDGENNKQAQLSMADAAKVAEEALTSPRFVSRAVFRSLLGTWNLERDLTSKLPSHPSGHFSGTAQFLVRQQTPDGLQCATSTSDITPSGHETAWEYLYIEDGTFSTEQGFGFRATRRYIYRYDEASDKLSVWFAHPEDQKKADYLFHEVEFTEPDARLGWSAKSGHLCIDDYYDVKYRFKFNSVNLARWCCEYTVNGPKKDYTIRGVYTR</sequence>
<comment type="similarity">
    <text evidence="1">Belongs to the FMO family.</text>
</comment>
<dbReference type="InterPro" id="IPR020946">
    <property type="entry name" value="Flavin_mOase-like"/>
</dbReference>